<dbReference type="Proteomes" id="UP000589516">
    <property type="component" value="Unassembled WGS sequence"/>
</dbReference>
<dbReference type="Pfam" id="PF07521">
    <property type="entry name" value="RMMBL"/>
    <property type="match status" value="1"/>
</dbReference>
<dbReference type="SUPFAM" id="SSF56281">
    <property type="entry name" value="Metallo-hydrolase/oxidoreductase"/>
    <property type="match status" value="1"/>
</dbReference>
<name>A0A7C8DNK4_9ARCH</name>
<feature type="domain" description="Metallo-beta-lactamase" evidence="3">
    <location>
        <begin position="50"/>
        <end position="247"/>
    </location>
</feature>
<feature type="domain" description="Beta-Casp" evidence="4">
    <location>
        <begin position="259"/>
        <end position="366"/>
    </location>
</feature>
<dbReference type="InterPro" id="IPR036866">
    <property type="entry name" value="RibonucZ/Hydroxyglut_hydro"/>
</dbReference>
<proteinExistence type="predicted"/>
<dbReference type="SMART" id="SM01027">
    <property type="entry name" value="Beta-Casp"/>
    <property type="match status" value="1"/>
</dbReference>
<dbReference type="InterPro" id="IPR011108">
    <property type="entry name" value="RMMBL"/>
</dbReference>
<comment type="caution">
    <text evidence="5">The sequence shown here is derived from an EMBL/GenBank/DDBJ whole genome shotgun (WGS) entry which is preliminary data.</text>
</comment>
<dbReference type="InterPro" id="IPR050698">
    <property type="entry name" value="MBL"/>
</dbReference>
<dbReference type="GO" id="GO:0016787">
    <property type="term" value="F:hydrolase activity"/>
    <property type="evidence" value="ECO:0007669"/>
    <property type="project" value="UniProtKB-KW"/>
</dbReference>
<feature type="region of interest" description="Disordered" evidence="2">
    <location>
        <begin position="1"/>
        <end position="31"/>
    </location>
</feature>
<evidence type="ECO:0000256" key="1">
    <source>
        <dbReference type="ARBA" id="ARBA00022801"/>
    </source>
</evidence>
<evidence type="ECO:0000313" key="5">
    <source>
        <dbReference type="EMBL" id="HIG63292.1"/>
    </source>
</evidence>
<keyword evidence="1 5" id="KW-0378">Hydrolase</keyword>
<dbReference type="Gene3D" id="3.60.15.10">
    <property type="entry name" value="Ribonuclease Z/Hydroxyacylglutathione hydrolase-like"/>
    <property type="match status" value="1"/>
</dbReference>
<dbReference type="EMBL" id="DUAV01000020">
    <property type="protein sequence ID" value="HIG63292.1"/>
    <property type="molecule type" value="Genomic_DNA"/>
</dbReference>
<protein>
    <submittedName>
        <fullName evidence="5">MBL fold metallo-hydrolase</fullName>
    </submittedName>
</protein>
<reference evidence="6" key="1">
    <citation type="journal article" date="2019" name="bioRxiv">
        <title>Genome diversification in globally distributed novel marine Proteobacteria is linked to environmental adaptation.</title>
        <authorList>
            <person name="Zhou Z."/>
            <person name="Tran P.Q."/>
            <person name="Kieft K."/>
            <person name="Anantharaman K."/>
        </authorList>
    </citation>
    <scope>NUCLEOTIDE SEQUENCE [LARGE SCALE GENOMIC DNA]</scope>
</reference>
<dbReference type="InterPro" id="IPR022712">
    <property type="entry name" value="Beta_Casp"/>
</dbReference>
<organism evidence="5 6">
    <name type="scientific">Marine Group III euryarchaeote</name>
    <dbReference type="NCBI Taxonomy" id="2173149"/>
    <lineage>
        <taxon>Archaea</taxon>
        <taxon>Methanobacteriati</taxon>
        <taxon>Thermoplasmatota</taxon>
        <taxon>Thermoplasmata</taxon>
        <taxon>Candidatus Thermoprofundales</taxon>
    </lineage>
</organism>
<dbReference type="GO" id="GO:0004521">
    <property type="term" value="F:RNA endonuclease activity"/>
    <property type="evidence" value="ECO:0007669"/>
    <property type="project" value="TreeGrafter"/>
</dbReference>
<feature type="compositionally biased region" description="Basic residues" evidence="2">
    <location>
        <begin position="1"/>
        <end position="19"/>
    </location>
</feature>
<dbReference type="Pfam" id="PF00753">
    <property type="entry name" value="Lactamase_B"/>
    <property type="match status" value="1"/>
</dbReference>
<dbReference type="PANTHER" id="PTHR11203:SF52">
    <property type="entry name" value="MRNA 3-END PROCESSING FACTOR"/>
    <property type="match status" value="1"/>
</dbReference>
<evidence type="ECO:0000256" key="2">
    <source>
        <dbReference type="SAM" id="MobiDB-lite"/>
    </source>
</evidence>
<dbReference type="AlphaFoldDB" id="A0A7C8DNK4"/>
<dbReference type="PANTHER" id="PTHR11203">
    <property type="entry name" value="CLEAVAGE AND POLYADENYLATION SPECIFICITY FACTOR FAMILY MEMBER"/>
    <property type="match status" value="1"/>
</dbReference>
<accession>A0A7C8DNK4</accession>
<dbReference type="InterPro" id="IPR001279">
    <property type="entry name" value="Metallo-B-lactamas"/>
</dbReference>
<evidence type="ECO:0000259" key="3">
    <source>
        <dbReference type="SMART" id="SM00849"/>
    </source>
</evidence>
<dbReference type="Gene3D" id="3.40.50.10890">
    <property type="match status" value="1"/>
</dbReference>
<dbReference type="Pfam" id="PF10996">
    <property type="entry name" value="Beta-Casp"/>
    <property type="match status" value="1"/>
</dbReference>
<evidence type="ECO:0000259" key="4">
    <source>
        <dbReference type="SMART" id="SM01027"/>
    </source>
</evidence>
<gene>
    <name evidence="5" type="ORF">EYQ16_02075</name>
</gene>
<dbReference type="SMART" id="SM00849">
    <property type="entry name" value="Lactamase_B"/>
    <property type="match status" value="1"/>
</dbReference>
<evidence type="ECO:0000313" key="6">
    <source>
        <dbReference type="Proteomes" id="UP000589516"/>
    </source>
</evidence>
<sequence>MTRNGRTKRTTNQPPRRHFPPSNPRATTGTIGTDRVEATLTFLGGASEVGRVGVLLEGDAGRLLLDYGIQPDDPPRFPAPAPDIDALLLTHAHLDHCGLAPKVANRGTPIVSTPATRDLAVRMAEDTLRVSESEGYPAPFPKAAIGELLRQHRSLVPGRSAFHGGFEFNIRNAGHIPGAGMFHFPELGFLFTGDIHTVDTGLTRAAQPLKCRTLAIESTYSGREHPEREEIVDDLLSAIDAIVSRGGRVILPAFGLGRSQELLMLLAGQGYEVWLDGMGRDIARILQKHPGALRNVGGLNHALKQTRFVRHWRMREQALRGDVIVTTAGMLSGGPVMHYMQELRHDEKSALFLTGFQVPGTNGHQLLETGRMRMERDPESPAFRVDCEVAQFSLSGHAGHAQLLEFIRACDPERVILYHGDDRQPLADDLDCEVILPEEGVPIQLSSSS</sequence>